<organism evidence="1 2">
    <name type="scientific">Panagrolaimus sp. ES5</name>
    <dbReference type="NCBI Taxonomy" id="591445"/>
    <lineage>
        <taxon>Eukaryota</taxon>
        <taxon>Metazoa</taxon>
        <taxon>Ecdysozoa</taxon>
        <taxon>Nematoda</taxon>
        <taxon>Chromadorea</taxon>
        <taxon>Rhabditida</taxon>
        <taxon>Tylenchina</taxon>
        <taxon>Panagrolaimomorpha</taxon>
        <taxon>Panagrolaimoidea</taxon>
        <taxon>Panagrolaimidae</taxon>
        <taxon>Panagrolaimus</taxon>
    </lineage>
</organism>
<evidence type="ECO:0000313" key="2">
    <source>
        <dbReference type="WBParaSite" id="ES5_v2.g25169.t1"/>
    </source>
</evidence>
<dbReference type="WBParaSite" id="ES5_v2.g25169.t1">
    <property type="protein sequence ID" value="ES5_v2.g25169.t1"/>
    <property type="gene ID" value="ES5_v2.g25169"/>
</dbReference>
<evidence type="ECO:0000313" key="1">
    <source>
        <dbReference type="Proteomes" id="UP000887579"/>
    </source>
</evidence>
<reference evidence="2" key="1">
    <citation type="submission" date="2022-11" db="UniProtKB">
        <authorList>
            <consortium name="WormBaseParasite"/>
        </authorList>
    </citation>
    <scope>IDENTIFICATION</scope>
</reference>
<proteinExistence type="predicted"/>
<dbReference type="Proteomes" id="UP000887579">
    <property type="component" value="Unplaced"/>
</dbReference>
<protein>
    <submittedName>
        <fullName evidence="2">Uncharacterized protein</fullName>
    </submittedName>
</protein>
<name>A0AC34G680_9BILA</name>
<sequence>MDKLKEYLNRPSAIEAKYPHLEAQGACFEIPSTPQTVEYLNRTSAIEDKYPHLEAQGACFEIPSPPQTVVPEITDEEEENVETPQVCYINTVMIKPTAEEASEDRVRAQSYIPQDPLHANSPPTTIKVKPPQIIPSTSAHRTISRAPSTADEAEEGILGAKTYESVSYVPAGTLTLQPIPAPAASASEKANRTIFQRISAFFS</sequence>
<accession>A0AC34G680</accession>